<dbReference type="Proteomes" id="UP001152797">
    <property type="component" value="Unassembled WGS sequence"/>
</dbReference>
<evidence type="ECO:0000313" key="3">
    <source>
        <dbReference type="EMBL" id="CAL1144293.1"/>
    </source>
</evidence>
<evidence type="ECO:0000313" key="2">
    <source>
        <dbReference type="EMBL" id="CAI3990918.1"/>
    </source>
</evidence>
<dbReference type="AlphaFoldDB" id="A0A9P1FWB3"/>
<comment type="caution">
    <text evidence="2">The sequence shown here is derived from an EMBL/GenBank/DDBJ whole genome shotgun (WGS) entry which is preliminary data.</text>
</comment>
<protein>
    <submittedName>
        <fullName evidence="4">DRBM domain-containing protein</fullName>
    </submittedName>
</protein>
<feature type="non-terminal residue" evidence="2">
    <location>
        <position position="1"/>
    </location>
</feature>
<organism evidence="2">
    <name type="scientific">Cladocopium goreaui</name>
    <dbReference type="NCBI Taxonomy" id="2562237"/>
    <lineage>
        <taxon>Eukaryota</taxon>
        <taxon>Sar</taxon>
        <taxon>Alveolata</taxon>
        <taxon>Dinophyceae</taxon>
        <taxon>Suessiales</taxon>
        <taxon>Symbiodiniaceae</taxon>
        <taxon>Cladocopium</taxon>
    </lineage>
</organism>
<feature type="compositionally biased region" description="Basic and acidic residues" evidence="1">
    <location>
        <begin position="233"/>
        <end position="242"/>
    </location>
</feature>
<dbReference type="EMBL" id="CAMXCT020001530">
    <property type="protein sequence ID" value="CAL1144293.1"/>
    <property type="molecule type" value="Genomic_DNA"/>
</dbReference>
<dbReference type="EMBL" id="CAMXCT010001530">
    <property type="protein sequence ID" value="CAI3990918.1"/>
    <property type="molecule type" value="Genomic_DNA"/>
</dbReference>
<evidence type="ECO:0000256" key="1">
    <source>
        <dbReference type="SAM" id="MobiDB-lite"/>
    </source>
</evidence>
<name>A0A9P1FWB3_9DINO</name>
<reference evidence="2" key="1">
    <citation type="submission" date="2022-10" db="EMBL/GenBank/DDBJ databases">
        <authorList>
            <person name="Chen Y."/>
            <person name="Dougan E. K."/>
            <person name="Chan C."/>
            <person name="Rhodes N."/>
            <person name="Thang M."/>
        </authorList>
    </citation>
    <scope>NUCLEOTIDE SEQUENCE</scope>
</reference>
<gene>
    <name evidence="2" type="ORF">C1SCF055_LOCUS17866</name>
</gene>
<dbReference type="EMBL" id="CAMXCT030001530">
    <property type="protein sequence ID" value="CAL4778230.1"/>
    <property type="molecule type" value="Genomic_DNA"/>
</dbReference>
<accession>A0A9P1FWB3</accession>
<dbReference type="OrthoDB" id="75724at2759"/>
<reference evidence="3" key="2">
    <citation type="submission" date="2024-04" db="EMBL/GenBank/DDBJ databases">
        <authorList>
            <person name="Chen Y."/>
            <person name="Shah S."/>
            <person name="Dougan E. K."/>
            <person name="Thang M."/>
            <person name="Chan C."/>
        </authorList>
    </citation>
    <scope>NUCLEOTIDE SEQUENCE [LARGE SCALE GENOMIC DNA]</scope>
</reference>
<proteinExistence type="predicted"/>
<sequence>QVVVSRQLFLALSMQGQDPEAQNAVSILQEYIQSCSDFPPHSRILMWNFEKRLQEDSLLQFCATVSFVFKQVPHFFCGSWQTSKKKAQRDTAERVRRYMMKQGENIPDVDAGGIRPQADSALVLEDAVREELFSLREHSTSRCQTHVKTEVEERLAQNIKEFRMILLLCINSVPHHFAGAWCTSVPAATSDACDRVLWYFGVGESSAFHGSLNTAGRAAEQSPPHQLVQSKAEVQRDNKDLDDCSPGGASLAERPPVEEKTILMQVQNTLQKTFAKDTAAGEKVWVWTYNASKDDPQVFRAVAEVPSLGRTFEGDWCRGKKLAQRNACLAVKAYLDSLQCES</sequence>
<keyword evidence="5" id="KW-1185">Reference proteome</keyword>
<feature type="region of interest" description="Disordered" evidence="1">
    <location>
        <begin position="232"/>
        <end position="252"/>
    </location>
</feature>
<evidence type="ECO:0000313" key="5">
    <source>
        <dbReference type="Proteomes" id="UP001152797"/>
    </source>
</evidence>
<evidence type="ECO:0000313" key="4">
    <source>
        <dbReference type="EMBL" id="CAL4778230.1"/>
    </source>
</evidence>